<dbReference type="EMBL" id="JABXWD010000104">
    <property type="protein sequence ID" value="MBV6341406.1"/>
    <property type="molecule type" value="Genomic_DNA"/>
</dbReference>
<keyword evidence="3" id="KW-0255">Endonuclease</keyword>
<evidence type="ECO:0000259" key="8">
    <source>
        <dbReference type="Pfam" id="PF03755"/>
    </source>
</evidence>
<dbReference type="InterPro" id="IPR013527">
    <property type="entry name" value="YicC-like_N"/>
</dbReference>
<dbReference type="NCBIfam" id="TIGR00255">
    <property type="entry name" value="YicC/YloC family endoribonuclease"/>
    <property type="match status" value="1"/>
</dbReference>
<comment type="caution">
    <text evidence="10">The sequence shown here is derived from an EMBL/GenBank/DDBJ whole genome shotgun (WGS) entry which is preliminary data.</text>
</comment>
<comment type="cofactor">
    <cofactor evidence="1">
        <name>a divalent metal cation</name>
        <dbReference type="ChEBI" id="CHEBI:60240"/>
    </cofactor>
</comment>
<dbReference type="InterPro" id="IPR013551">
    <property type="entry name" value="YicC-like_C"/>
</dbReference>
<evidence type="ECO:0000256" key="1">
    <source>
        <dbReference type="ARBA" id="ARBA00001968"/>
    </source>
</evidence>
<evidence type="ECO:0000313" key="11">
    <source>
        <dbReference type="Proteomes" id="UP001196980"/>
    </source>
</evidence>
<keyword evidence="2" id="KW-0540">Nuclease</keyword>
<dbReference type="InterPro" id="IPR005229">
    <property type="entry name" value="YicC/YloC-like"/>
</dbReference>
<dbReference type="Pfam" id="PF08340">
    <property type="entry name" value="YicC-like_C"/>
    <property type="match status" value="1"/>
</dbReference>
<evidence type="ECO:0000256" key="3">
    <source>
        <dbReference type="ARBA" id="ARBA00022759"/>
    </source>
</evidence>
<evidence type="ECO:0000256" key="5">
    <source>
        <dbReference type="ARBA" id="ARBA00035648"/>
    </source>
</evidence>
<feature type="domain" description="Endoribonuclease YicC-like N-terminal" evidence="8">
    <location>
        <begin position="2"/>
        <end position="157"/>
    </location>
</feature>
<reference evidence="10 11" key="1">
    <citation type="journal article" date="2020" name="J Geophys Res Biogeosci">
        <title>Magnetotaxis as an Adaptation to Enable Bacterial Shuttling of Microbial Sulfur and Sulfur Cycling Across Aquatic Oxic#Anoxic Interfaces.</title>
        <authorList>
            <person name="Li J."/>
            <person name="Liu P."/>
            <person name="Wang J."/>
            <person name="Roberts A.P."/>
            <person name="Pan Y."/>
        </authorList>
    </citation>
    <scope>NUCLEOTIDE SEQUENCE [LARGE SCALE GENOMIC DNA]</scope>
    <source>
        <strain evidence="10 11">MYR-1_YQ</strain>
    </source>
</reference>
<comment type="similarity">
    <text evidence="5">Belongs to the YicC/YloC family.</text>
</comment>
<proteinExistence type="inferred from homology"/>
<feature type="region of interest" description="Disordered" evidence="7">
    <location>
        <begin position="1"/>
        <end position="28"/>
    </location>
</feature>
<evidence type="ECO:0000256" key="4">
    <source>
        <dbReference type="ARBA" id="ARBA00022801"/>
    </source>
</evidence>
<evidence type="ECO:0000256" key="2">
    <source>
        <dbReference type="ARBA" id="ARBA00022722"/>
    </source>
</evidence>
<evidence type="ECO:0000259" key="9">
    <source>
        <dbReference type="Pfam" id="PF08340"/>
    </source>
</evidence>
<feature type="domain" description="Endoribonuclease YicC-like C-terminal" evidence="9">
    <location>
        <begin position="177"/>
        <end position="293"/>
    </location>
</feature>
<keyword evidence="4" id="KW-0378">Hydrolase</keyword>
<keyword evidence="6" id="KW-0175">Coiled coil</keyword>
<feature type="coiled-coil region" evidence="6">
    <location>
        <begin position="253"/>
        <end position="292"/>
    </location>
</feature>
<evidence type="ECO:0000256" key="6">
    <source>
        <dbReference type="SAM" id="Coils"/>
    </source>
</evidence>
<evidence type="ECO:0000256" key="7">
    <source>
        <dbReference type="SAM" id="MobiDB-lite"/>
    </source>
</evidence>
<dbReference type="PANTHER" id="PTHR30636:SF3">
    <property type="entry name" value="UPF0701 PROTEIN YICC"/>
    <property type="match status" value="1"/>
</dbReference>
<dbReference type="Proteomes" id="UP001196980">
    <property type="component" value="Unassembled WGS sequence"/>
</dbReference>
<organism evidence="10 11">
    <name type="scientific">Candidatus Magnetobacterium casense</name>
    <dbReference type="NCBI Taxonomy" id="1455061"/>
    <lineage>
        <taxon>Bacteria</taxon>
        <taxon>Pseudomonadati</taxon>
        <taxon>Nitrospirota</taxon>
        <taxon>Thermodesulfovibrionia</taxon>
        <taxon>Thermodesulfovibrionales</taxon>
        <taxon>Candidatus Magnetobacteriaceae</taxon>
        <taxon>Candidatus Magnetobacterium</taxon>
    </lineage>
</organism>
<dbReference type="Pfam" id="PF03755">
    <property type="entry name" value="YicC-like_N"/>
    <property type="match status" value="1"/>
</dbReference>
<accession>A0ABS6RXR4</accession>
<dbReference type="RefSeq" id="WP_218252041.1">
    <property type="nucleotide sequence ID" value="NZ_JABXWD010000104.1"/>
</dbReference>
<sequence>MIQSMTGYGVSHSEAPPETNRNEKSHNGNIKVEMRSLNHRFLDITIKAPPSLLKYEMPMRRLLQKNFSRGRIDVFVTIMTENTLTINNDFIKNAVAVLRQLKSDFGLGGEIDIATVFAFKDSLVNDAKEVEETALMTAFTEAITMLMQMRMQEGQLLLQEILPHVDYMEELIAKISALSTDATTRLFDKTKQKMRQLLGDLNIDDSRVLQEAAVYAEKIDISEEIERVRSHIKQFRKNISINDKIGKKLDFILQELYREANTITAKVDDFELKTLATELKLQTEQLREQVQNVQ</sequence>
<gene>
    <name evidence="10" type="ORF">HWQ67_07395</name>
</gene>
<protein>
    <submittedName>
        <fullName evidence="10">YicC family protein</fullName>
    </submittedName>
</protein>
<evidence type="ECO:0000313" key="10">
    <source>
        <dbReference type="EMBL" id="MBV6341406.1"/>
    </source>
</evidence>
<keyword evidence="11" id="KW-1185">Reference proteome</keyword>
<name>A0ABS6RXR4_9BACT</name>
<dbReference type="PANTHER" id="PTHR30636">
    <property type="entry name" value="UPF0701 PROTEIN YICC"/>
    <property type="match status" value="1"/>
</dbReference>